<gene>
    <name evidence="1" type="ORF">SAMN02927916_3792</name>
</gene>
<keyword evidence="2" id="KW-1185">Reference proteome</keyword>
<name>A0ABY0M0H7_9FLAO</name>
<evidence type="ECO:0000313" key="1">
    <source>
        <dbReference type="EMBL" id="SCY86956.1"/>
    </source>
</evidence>
<accession>A0ABY0M0H7</accession>
<protein>
    <submittedName>
        <fullName evidence="1">Uncharacterized protein</fullName>
    </submittedName>
</protein>
<evidence type="ECO:0000313" key="2">
    <source>
        <dbReference type="Proteomes" id="UP000199307"/>
    </source>
</evidence>
<proteinExistence type="predicted"/>
<dbReference type="EMBL" id="FMVC01000006">
    <property type="protein sequence ID" value="SCY86956.1"/>
    <property type="molecule type" value="Genomic_DNA"/>
</dbReference>
<organism evidence="1 2">
    <name type="scientific">Flavobacterium anhuiense</name>
    <dbReference type="NCBI Taxonomy" id="459526"/>
    <lineage>
        <taxon>Bacteria</taxon>
        <taxon>Pseudomonadati</taxon>
        <taxon>Bacteroidota</taxon>
        <taxon>Flavobacteriia</taxon>
        <taxon>Flavobacteriales</taxon>
        <taxon>Flavobacteriaceae</taxon>
        <taxon>Flavobacterium</taxon>
    </lineage>
</organism>
<feature type="non-terminal residue" evidence="1">
    <location>
        <position position="1"/>
    </location>
</feature>
<reference evidence="1 2" key="1">
    <citation type="submission" date="2016-10" db="EMBL/GenBank/DDBJ databases">
        <authorList>
            <person name="Varghese N."/>
            <person name="Submissions S."/>
        </authorList>
    </citation>
    <scope>NUCLEOTIDE SEQUENCE [LARGE SCALE GENOMIC DNA]</scope>
    <source>
        <strain evidence="1 2">CGMCC 1.6859</strain>
    </source>
</reference>
<comment type="caution">
    <text evidence="1">The sequence shown here is derived from an EMBL/GenBank/DDBJ whole genome shotgun (WGS) entry which is preliminary data.</text>
</comment>
<sequence length="42" mass="5029">PNLREKYQPADLTDQQIKYSDVHYESKTSFMLKENYVSMCLN</sequence>
<dbReference type="Proteomes" id="UP000199307">
    <property type="component" value="Unassembled WGS sequence"/>
</dbReference>